<dbReference type="Proteomes" id="UP001225378">
    <property type="component" value="Chromosome"/>
</dbReference>
<dbReference type="AlphaFoldDB" id="A0AAU7NVM9"/>
<dbReference type="Pfam" id="PF19991">
    <property type="entry name" value="HMA_2"/>
    <property type="match status" value="1"/>
</dbReference>
<evidence type="ECO:0000313" key="2">
    <source>
        <dbReference type="EMBL" id="XBS20972.1"/>
    </source>
</evidence>
<sequence length="149" mass="16898">MSKIVSSIPGRIRVRDKNLRDHDRLDQLKTELSNIAAITELQENVRTGSLLIRFDRKAIELAAIESSIDSAVDTVIGMLAKPHTPLSKKNFNRVNKIIMLSSFGTSIAALAIPNLSLRRFWHQSTGWLFLANLGAHLYIYRKSVKRLFR</sequence>
<protein>
    <submittedName>
        <fullName evidence="2">HMA2 domain-containing protein</fullName>
    </submittedName>
</protein>
<evidence type="ECO:0000313" key="3">
    <source>
        <dbReference type="Proteomes" id="UP001225378"/>
    </source>
</evidence>
<dbReference type="RefSeq" id="WP_349431819.1">
    <property type="nucleotide sequence ID" value="NZ_CP157743.1"/>
</dbReference>
<gene>
    <name evidence="2" type="ORF">Q9L42_002285</name>
</gene>
<keyword evidence="1" id="KW-0472">Membrane</keyword>
<reference evidence="2 3" key="1">
    <citation type="journal article" date="2024" name="Microbiology">
        <title>Methylomarinum rosea sp. nov., a novel halophilic methanotrophic bacterium from the hypersaline Lake Elton.</title>
        <authorList>
            <person name="Suleimanov R.Z."/>
            <person name="Oshkin I.Y."/>
            <person name="Danilova O.V."/>
            <person name="Suzina N.E."/>
            <person name="Dedysh S.N."/>
        </authorList>
    </citation>
    <scope>NUCLEOTIDE SEQUENCE [LARGE SCALE GENOMIC DNA]</scope>
    <source>
        <strain evidence="2 3">Ch1-1</strain>
    </source>
</reference>
<proteinExistence type="predicted"/>
<feature type="transmembrane region" description="Helical" evidence="1">
    <location>
        <begin position="121"/>
        <end position="140"/>
    </location>
</feature>
<keyword evidence="1" id="KW-0812">Transmembrane</keyword>
<dbReference type="EMBL" id="CP157743">
    <property type="protein sequence ID" value="XBS20972.1"/>
    <property type="molecule type" value="Genomic_DNA"/>
</dbReference>
<feature type="transmembrane region" description="Helical" evidence="1">
    <location>
        <begin position="97"/>
        <end position="115"/>
    </location>
</feature>
<name>A0AAU7NVM9_9GAMM</name>
<organism evidence="2 3">
    <name type="scientific">Methylomarinum roseum</name>
    <dbReference type="NCBI Taxonomy" id="3067653"/>
    <lineage>
        <taxon>Bacteria</taxon>
        <taxon>Pseudomonadati</taxon>
        <taxon>Pseudomonadota</taxon>
        <taxon>Gammaproteobacteria</taxon>
        <taxon>Methylococcales</taxon>
        <taxon>Methylococcaceae</taxon>
        <taxon>Methylomarinum</taxon>
    </lineage>
</organism>
<keyword evidence="3" id="KW-1185">Reference proteome</keyword>
<accession>A0AAU7NVM9</accession>
<dbReference type="KEGG" id="mech:Q9L42_002285"/>
<keyword evidence="1" id="KW-1133">Transmembrane helix</keyword>
<evidence type="ECO:0000256" key="1">
    <source>
        <dbReference type="SAM" id="Phobius"/>
    </source>
</evidence>